<accession>A0ABP9KIN2</accession>
<comment type="caution">
    <text evidence="1">The sequence shown here is derived from an EMBL/GenBank/DDBJ whole genome shotgun (WGS) entry which is preliminary data.</text>
</comment>
<name>A0ABP9KIN2_9NOCA</name>
<protein>
    <recommendedName>
        <fullName evidence="3">DUF222 domain-containing protein</fullName>
    </recommendedName>
</protein>
<evidence type="ECO:0000313" key="2">
    <source>
        <dbReference type="Proteomes" id="UP001500603"/>
    </source>
</evidence>
<dbReference type="EMBL" id="BAABJM010000003">
    <property type="protein sequence ID" value="GAA5058238.1"/>
    <property type="molecule type" value="Genomic_DNA"/>
</dbReference>
<dbReference type="RefSeq" id="WP_345496812.1">
    <property type="nucleotide sequence ID" value="NZ_BAABJM010000003.1"/>
</dbReference>
<reference evidence="2" key="1">
    <citation type="journal article" date="2019" name="Int. J. Syst. Evol. Microbiol.">
        <title>The Global Catalogue of Microorganisms (GCM) 10K type strain sequencing project: providing services to taxonomists for standard genome sequencing and annotation.</title>
        <authorList>
            <consortium name="The Broad Institute Genomics Platform"/>
            <consortium name="The Broad Institute Genome Sequencing Center for Infectious Disease"/>
            <person name="Wu L."/>
            <person name="Ma J."/>
        </authorList>
    </citation>
    <scope>NUCLEOTIDE SEQUENCE [LARGE SCALE GENOMIC DNA]</scope>
    <source>
        <strain evidence="2">JCM 18298</strain>
    </source>
</reference>
<organism evidence="1 2">
    <name type="scientific">Nocardia callitridis</name>
    <dbReference type="NCBI Taxonomy" id="648753"/>
    <lineage>
        <taxon>Bacteria</taxon>
        <taxon>Bacillati</taxon>
        <taxon>Actinomycetota</taxon>
        <taxon>Actinomycetes</taxon>
        <taxon>Mycobacteriales</taxon>
        <taxon>Nocardiaceae</taxon>
        <taxon>Nocardia</taxon>
    </lineage>
</organism>
<sequence length="73" mass="7890">MSNRTDLEQQLGGSLAASSVLSEDEAADLLELFAAARRQERTLLAESVDTTTSALPWPLRSTARKIMFGGHIS</sequence>
<evidence type="ECO:0000313" key="1">
    <source>
        <dbReference type="EMBL" id="GAA5058238.1"/>
    </source>
</evidence>
<evidence type="ECO:0008006" key="3">
    <source>
        <dbReference type="Google" id="ProtNLM"/>
    </source>
</evidence>
<keyword evidence="2" id="KW-1185">Reference proteome</keyword>
<proteinExistence type="predicted"/>
<dbReference type="Proteomes" id="UP001500603">
    <property type="component" value="Unassembled WGS sequence"/>
</dbReference>
<gene>
    <name evidence="1" type="ORF">GCM10023318_37320</name>
</gene>